<comment type="cofactor">
    <cofactor evidence="1">
        <name>pyridoxal 5'-phosphate</name>
        <dbReference type="ChEBI" id="CHEBI:597326"/>
    </cofactor>
</comment>
<evidence type="ECO:0000256" key="5">
    <source>
        <dbReference type="ARBA" id="ARBA00022898"/>
    </source>
</evidence>
<keyword evidence="4" id="KW-0808">Transferase</keyword>
<dbReference type="InterPro" id="IPR015421">
    <property type="entry name" value="PyrdxlP-dep_Trfase_major"/>
</dbReference>
<dbReference type="GO" id="GO:0005509">
    <property type="term" value="F:calcium ion binding"/>
    <property type="evidence" value="ECO:0007669"/>
    <property type="project" value="InterPro"/>
</dbReference>
<organism evidence="8">
    <name type="scientific">Attheya septentrionalis</name>
    <dbReference type="NCBI Taxonomy" id="420275"/>
    <lineage>
        <taxon>Eukaryota</taxon>
        <taxon>Sar</taxon>
        <taxon>Stramenopiles</taxon>
        <taxon>Ochrophyta</taxon>
        <taxon>Bacillariophyta</taxon>
        <taxon>Coscinodiscophyceae</taxon>
        <taxon>Chaetocerotophycidae</taxon>
        <taxon>Chaetocerotales</taxon>
        <taxon>Attheyaceae</taxon>
        <taxon>Attheya</taxon>
    </lineage>
</organism>
<evidence type="ECO:0000313" key="8">
    <source>
        <dbReference type="EMBL" id="CAD9817531.1"/>
    </source>
</evidence>
<dbReference type="PROSITE" id="PS50222">
    <property type="entry name" value="EF_HAND_2"/>
    <property type="match status" value="1"/>
</dbReference>
<sequence length="664" mass="73614">MLRNVHRLVSISARGRSTVFLQSQRNPPTLPSWNHLPALSVPVSCFTSQSLAEQNVQTRRRTQNQQLVDVRKQLWELYLSTGRGANALFETIDIDENGSVEPGELKAFMIAVLQEESGEDSDSEAAVVDPKDIMPYAWNRLEQREAEGRGYNMRDFKKWLVAATKMSADMNGSRMMELLREQRSAGDISEEEEEGIFTWNEETMSQSLRRMQYAVRGEVVMLADKLATQGRDILYTNIGNPHQVGQAPITYYRQVLALCDLPAVQGVDHPKVHDMFPKDVVERAREYREIIGPSGTGAYTHSQGILGFRKHVAEYIQKRDGYPAYAGNIFLTNGASSAISMVLQGLLANNNDAVMIPIPQYPIYSALIAKLGGRQVGYALDEDLNWAVSREELEKKLEVSRKQGLEVKALAMINPGNPSGNVMTHCDIQIITEFCADHGIVLLADEVYQANVYAESAEFVSAKKVALDCRLKNLQLVSFHSTSKGLIGECGRRGGYMEMVGIDPYVQSQLYKLASSELCAGVVGQLMTSLMVDPPSPEGESYALFEKETSGIFNGLKDRAKKLVEGLNKIPGFSCVPAQGAMYAFPRVQVPEKAIEKAKELGTTPDNLYALSLLNETGICVVPASGFGQAKGRVGFRTTFLHPDTVRAVDLFAQHHEHFVKEYS</sequence>
<dbReference type="EMBL" id="HBHQ01014044">
    <property type="protein sequence ID" value="CAD9817531.1"/>
    <property type="molecule type" value="Transcribed_RNA"/>
</dbReference>
<dbReference type="Gene3D" id="3.90.1150.10">
    <property type="entry name" value="Aspartate Aminotransferase, domain 1"/>
    <property type="match status" value="1"/>
</dbReference>
<dbReference type="PROSITE" id="PS00018">
    <property type="entry name" value="EF_HAND_1"/>
    <property type="match status" value="1"/>
</dbReference>
<accession>A0A6T7HUB9</accession>
<dbReference type="InterPro" id="IPR002048">
    <property type="entry name" value="EF_hand_dom"/>
</dbReference>
<name>A0A6T7HUB9_9STRA</name>
<dbReference type="CDD" id="cd00609">
    <property type="entry name" value="AAT_like"/>
    <property type="match status" value="1"/>
</dbReference>
<dbReference type="GO" id="GO:0030170">
    <property type="term" value="F:pyridoxal phosphate binding"/>
    <property type="evidence" value="ECO:0007669"/>
    <property type="project" value="InterPro"/>
</dbReference>
<evidence type="ECO:0000256" key="1">
    <source>
        <dbReference type="ARBA" id="ARBA00001933"/>
    </source>
</evidence>
<dbReference type="FunFam" id="3.40.640.10:FF:000104">
    <property type="entry name" value="Alanine aminotransferase, putative"/>
    <property type="match status" value="1"/>
</dbReference>
<dbReference type="FunFam" id="1.10.287.1970:FF:000001">
    <property type="entry name" value="Alanine aminotransferase 2"/>
    <property type="match status" value="1"/>
</dbReference>
<comment type="subunit">
    <text evidence="2">Homodimer.</text>
</comment>
<evidence type="ECO:0000256" key="4">
    <source>
        <dbReference type="ARBA" id="ARBA00022679"/>
    </source>
</evidence>
<dbReference type="AlphaFoldDB" id="A0A6T7HUB9"/>
<dbReference type="InterPro" id="IPR045088">
    <property type="entry name" value="ALAT1/2-like"/>
</dbReference>
<evidence type="ECO:0000256" key="2">
    <source>
        <dbReference type="ARBA" id="ARBA00011738"/>
    </source>
</evidence>
<dbReference type="PANTHER" id="PTHR11751">
    <property type="entry name" value="ALANINE AMINOTRANSFERASE"/>
    <property type="match status" value="1"/>
</dbReference>
<dbReference type="InterPro" id="IPR018247">
    <property type="entry name" value="EF_Hand_1_Ca_BS"/>
</dbReference>
<dbReference type="FunFam" id="3.90.1150.10:FF:000151">
    <property type="entry name" value="Alanine aminotransferase 2"/>
    <property type="match status" value="1"/>
</dbReference>
<dbReference type="PANTHER" id="PTHR11751:SF29">
    <property type="entry name" value="ALANINE TRANSAMINASE"/>
    <property type="match status" value="1"/>
</dbReference>
<keyword evidence="3" id="KW-0032">Aminotransferase</keyword>
<evidence type="ECO:0000256" key="6">
    <source>
        <dbReference type="ARBA" id="ARBA00025785"/>
    </source>
</evidence>
<reference evidence="8" key="1">
    <citation type="submission" date="2021-01" db="EMBL/GenBank/DDBJ databases">
        <authorList>
            <person name="Corre E."/>
            <person name="Pelletier E."/>
            <person name="Niang G."/>
            <person name="Scheremetjew M."/>
            <person name="Finn R."/>
            <person name="Kale V."/>
            <person name="Holt S."/>
            <person name="Cochrane G."/>
            <person name="Meng A."/>
            <person name="Brown T."/>
            <person name="Cohen L."/>
        </authorList>
    </citation>
    <scope>NUCLEOTIDE SEQUENCE</scope>
    <source>
        <strain evidence="8">CCMP2084</strain>
    </source>
</reference>
<dbReference type="EMBL" id="HBHQ01014045">
    <property type="protein sequence ID" value="CAD9817532.1"/>
    <property type="molecule type" value="Transcribed_RNA"/>
</dbReference>
<protein>
    <recommendedName>
        <fullName evidence="7">EF-hand domain-containing protein</fullName>
    </recommendedName>
</protein>
<evidence type="ECO:0000259" key="7">
    <source>
        <dbReference type="PROSITE" id="PS50222"/>
    </source>
</evidence>
<proteinExistence type="inferred from homology"/>
<dbReference type="InterPro" id="IPR015422">
    <property type="entry name" value="PyrdxlP-dep_Trfase_small"/>
</dbReference>
<dbReference type="GO" id="GO:0004021">
    <property type="term" value="F:L-alanine:2-oxoglutarate aminotransferase activity"/>
    <property type="evidence" value="ECO:0007669"/>
    <property type="project" value="TreeGrafter"/>
</dbReference>
<dbReference type="Gene3D" id="3.40.640.10">
    <property type="entry name" value="Type I PLP-dependent aspartate aminotransferase-like (Major domain)"/>
    <property type="match status" value="1"/>
</dbReference>
<keyword evidence="5" id="KW-0663">Pyridoxal phosphate</keyword>
<dbReference type="GO" id="GO:0042853">
    <property type="term" value="P:L-alanine catabolic process"/>
    <property type="evidence" value="ECO:0007669"/>
    <property type="project" value="UniProtKB-UniPathway"/>
</dbReference>
<dbReference type="Pfam" id="PF00155">
    <property type="entry name" value="Aminotran_1_2"/>
    <property type="match status" value="1"/>
</dbReference>
<dbReference type="UniPathway" id="UPA00528">
    <property type="reaction ID" value="UER00586"/>
</dbReference>
<comment type="similarity">
    <text evidence="6">Belongs to the class-I pyridoxal-phosphate-dependent aminotransferase family. Alanine aminotransferase subfamily.</text>
</comment>
<dbReference type="SUPFAM" id="SSF53383">
    <property type="entry name" value="PLP-dependent transferases"/>
    <property type="match status" value="1"/>
</dbReference>
<gene>
    <name evidence="8" type="ORF">ASEP1449_LOCUS9363</name>
    <name evidence="9" type="ORF">ASEP1449_LOCUS9364</name>
</gene>
<dbReference type="InterPro" id="IPR004839">
    <property type="entry name" value="Aminotransferase_I/II_large"/>
</dbReference>
<feature type="domain" description="EF-hand" evidence="7">
    <location>
        <begin position="80"/>
        <end position="115"/>
    </location>
</feature>
<dbReference type="InterPro" id="IPR015424">
    <property type="entry name" value="PyrdxlP-dep_Trfase"/>
</dbReference>
<evidence type="ECO:0000256" key="3">
    <source>
        <dbReference type="ARBA" id="ARBA00022576"/>
    </source>
</evidence>
<evidence type="ECO:0000313" key="9">
    <source>
        <dbReference type="EMBL" id="CAD9817532.1"/>
    </source>
</evidence>
<dbReference type="Gene3D" id="1.10.287.1970">
    <property type="match status" value="1"/>
</dbReference>